<dbReference type="GO" id="GO:0032040">
    <property type="term" value="C:small-subunit processome"/>
    <property type="evidence" value="ECO:0007669"/>
    <property type="project" value="UniProtKB-ARBA"/>
</dbReference>
<feature type="domain" description="Small-subunit processome Utp12" evidence="5">
    <location>
        <begin position="506"/>
        <end position="622"/>
    </location>
</feature>
<dbReference type="InterPro" id="IPR036322">
    <property type="entry name" value="WD40_repeat_dom_sf"/>
</dbReference>
<reference evidence="6" key="1">
    <citation type="submission" date="2021-10" db="EMBL/GenBank/DDBJ databases">
        <title>De novo Genome Assembly of Clathrus columnatus (Basidiomycota, Fungi) Using Illumina and Nanopore Sequence Data.</title>
        <authorList>
            <person name="Ogiso-Tanaka E."/>
            <person name="Itagaki H."/>
            <person name="Hosoya T."/>
            <person name="Hosaka K."/>
        </authorList>
    </citation>
    <scope>NUCLEOTIDE SEQUENCE</scope>
    <source>
        <strain evidence="6">MO-923</strain>
    </source>
</reference>
<dbReference type="Pfam" id="PF04003">
    <property type="entry name" value="Utp12"/>
    <property type="match status" value="1"/>
</dbReference>
<comment type="subcellular location">
    <subcellularLocation>
        <location evidence="1">Nucleus</location>
    </subcellularLocation>
</comment>
<keyword evidence="7" id="KW-1185">Reference proteome</keyword>
<comment type="caution">
    <text evidence="6">The sequence shown here is derived from an EMBL/GenBank/DDBJ whole genome shotgun (WGS) entry which is preliminary data.</text>
</comment>
<organism evidence="6 7">
    <name type="scientific">Clathrus columnatus</name>
    <dbReference type="NCBI Taxonomy" id="1419009"/>
    <lineage>
        <taxon>Eukaryota</taxon>
        <taxon>Fungi</taxon>
        <taxon>Dikarya</taxon>
        <taxon>Basidiomycota</taxon>
        <taxon>Agaricomycotina</taxon>
        <taxon>Agaricomycetes</taxon>
        <taxon>Phallomycetidae</taxon>
        <taxon>Phallales</taxon>
        <taxon>Clathraceae</taxon>
        <taxon>Clathrus</taxon>
    </lineage>
</organism>
<feature type="region of interest" description="Disordered" evidence="4">
    <location>
        <begin position="454"/>
        <end position="487"/>
    </location>
</feature>
<dbReference type="InterPro" id="IPR015943">
    <property type="entry name" value="WD40/YVTN_repeat-like_dom_sf"/>
</dbReference>
<name>A0AAV5A5K2_9AGAM</name>
<dbReference type="GO" id="GO:0000462">
    <property type="term" value="P:maturation of SSU-rRNA from tricistronic rRNA transcript (SSU-rRNA, 5.8S rRNA, LSU-rRNA)"/>
    <property type="evidence" value="ECO:0007669"/>
    <property type="project" value="TreeGrafter"/>
</dbReference>
<evidence type="ECO:0000259" key="5">
    <source>
        <dbReference type="Pfam" id="PF04003"/>
    </source>
</evidence>
<evidence type="ECO:0000256" key="2">
    <source>
        <dbReference type="ARBA" id="ARBA00023242"/>
    </source>
</evidence>
<keyword evidence="2" id="KW-0539">Nucleus</keyword>
<feature type="compositionally biased region" description="Acidic residues" evidence="4">
    <location>
        <begin position="675"/>
        <end position="739"/>
    </location>
</feature>
<evidence type="ECO:0000313" key="7">
    <source>
        <dbReference type="Proteomes" id="UP001050691"/>
    </source>
</evidence>
<dbReference type="InterPro" id="IPR052414">
    <property type="entry name" value="U3_snoRNA-assoc_WDR"/>
</dbReference>
<dbReference type="EMBL" id="BPWL01000004">
    <property type="protein sequence ID" value="GJJ09570.1"/>
    <property type="molecule type" value="Genomic_DNA"/>
</dbReference>
<feature type="compositionally biased region" description="Basic and acidic residues" evidence="4">
    <location>
        <begin position="454"/>
        <end position="470"/>
    </location>
</feature>
<protein>
    <recommendedName>
        <fullName evidence="5">Small-subunit processome Utp12 domain-containing protein</fullName>
    </recommendedName>
</protein>
<dbReference type="SUPFAM" id="SSF50978">
    <property type="entry name" value="WD40 repeat-like"/>
    <property type="match status" value="1"/>
</dbReference>
<comment type="similarity">
    <text evidence="3">Belongs to the UTP5 family.</text>
</comment>
<feature type="region of interest" description="Disordered" evidence="4">
    <location>
        <begin position="633"/>
        <end position="739"/>
    </location>
</feature>
<proteinExistence type="inferred from homology"/>
<evidence type="ECO:0000256" key="4">
    <source>
        <dbReference type="SAM" id="MobiDB-lite"/>
    </source>
</evidence>
<evidence type="ECO:0000256" key="1">
    <source>
        <dbReference type="ARBA" id="ARBA00004123"/>
    </source>
</evidence>
<dbReference type="Gene3D" id="2.130.10.10">
    <property type="entry name" value="YVTN repeat-like/Quinoprotein amine dehydrogenase"/>
    <property type="match status" value="1"/>
</dbReference>
<dbReference type="InterPro" id="IPR007148">
    <property type="entry name" value="SSU_processome_Utp12"/>
</dbReference>
<sequence>MSSQKKPKKARSTANHVNRTSHGIDLSCPLGLFSSSADQFALLVVSVDKHCLRIFDVSDCSLIAEHSIDTARVSSICWLSLTLKEDEIVSNPSTPARPQKRKKSASKTASLESNRTQLVGLGLTDGSLLLYSPKHARVLRVLSHPTSSSAVLAITPGKKPFHLWCSTSNGFLYIWNVARNELLNNYKSDDAGYTSLTLFPNEDEDGDEDFNLLVANHVIKVLTMPPSANLQLEGDHKLKEKMAFTGHITSVKSLHHDNLRLLSHAEGDRKPLASASLDASVRQITTHSGKLLALSASDKVSLFELPATVPGDQISALTPSSTISRDPKANNEDISVIAVAFISNSDSESHVRIACLKSGARPIFEDVHYSEKSGKYIPQIFLLKNTSDLATTATSTLGVKKQRYTENSQLAAGAGTEIAEEADILAKEIDGDLDVDLAELSLGQRLTALSGAELDGRGADSDNDKADTGRRTRTSRSGKTKNDEERLAIPSQSLSRTLVQALHSADTRLLELCLRHSDESVILNTVKRLPPQLAVPLLMACVERLGRGARAGTAHGGGAGASAQRGTGLVRWIRAVLIVHTAHLVTMPDLVTKLAGLHATITARLALRDPLLALSGRVDLILSQMELRSNGITSTLRPEKRKEGRHSKAPYRYVEGETETENESEEKMEGHVDVEEGDDDEGSMEDVELGGESNESEGSGDEDSELEGVHGEEDEEDEEKFNGFIDDEADEASSEENEP</sequence>
<dbReference type="PANTHER" id="PTHR44267:SF1">
    <property type="entry name" value="WD REPEAT-CONTAINING PROTEIN 43"/>
    <property type="match status" value="1"/>
</dbReference>
<evidence type="ECO:0000313" key="6">
    <source>
        <dbReference type="EMBL" id="GJJ09570.1"/>
    </source>
</evidence>
<gene>
    <name evidence="6" type="ORF">Clacol_003793</name>
</gene>
<accession>A0AAV5A5K2</accession>
<dbReference type="Proteomes" id="UP001050691">
    <property type="component" value="Unassembled WGS sequence"/>
</dbReference>
<feature type="compositionally biased region" description="Basic and acidic residues" evidence="4">
    <location>
        <begin position="665"/>
        <end position="674"/>
    </location>
</feature>
<feature type="region of interest" description="Disordered" evidence="4">
    <location>
        <begin position="90"/>
        <end position="109"/>
    </location>
</feature>
<dbReference type="PANTHER" id="PTHR44267">
    <property type="entry name" value="WD REPEAT-CONTAINING PROTEIN 43"/>
    <property type="match status" value="1"/>
</dbReference>
<dbReference type="AlphaFoldDB" id="A0AAV5A5K2"/>
<evidence type="ECO:0000256" key="3">
    <source>
        <dbReference type="ARBA" id="ARBA00038335"/>
    </source>
</evidence>